<gene>
    <name evidence="1" type="ORF">GCM10008986_00190</name>
</gene>
<dbReference type="EMBL" id="BAAADO010000001">
    <property type="protein sequence ID" value="GAA0479725.1"/>
    <property type="molecule type" value="Genomic_DNA"/>
</dbReference>
<protein>
    <submittedName>
        <fullName evidence="1">Uncharacterized protein</fullName>
    </submittedName>
</protein>
<name>A0ABN1AMI1_9BACI</name>
<accession>A0ABN1AMI1</accession>
<sequence>MYQAFKDHEEQLVEMAVIWNNCYEEREQVPIHWDDEIQWFMISTLKFYRMNKPNDTNAFINAGYSSNEFMEVNS</sequence>
<organism evidence="1 2">
    <name type="scientific">Salinibacillus aidingensis</name>
    <dbReference type="NCBI Taxonomy" id="237684"/>
    <lineage>
        <taxon>Bacteria</taxon>
        <taxon>Bacillati</taxon>
        <taxon>Bacillota</taxon>
        <taxon>Bacilli</taxon>
        <taxon>Bacillales</taxon>
        <taxon>Bacillaceae</taxon>
        <taxon>Salinibacillus</taxon>
    </lineage>
</organism>
<keyword evidence="2" id="KW-1185">Reference proteome</keyword>
<proteinExistence type="predicted"/>
<dbReference type="Proteomes" id="UP001500880">
    <property type="component" value="Unassembled WGS sequence"/>
</dbReference>
<evidence type="ECO:0000313" key="2">
    <source>
        <dbReference type="Proteomes" id="UP001500880"/>
    </source>
</evidence>
<evidence type="ECO:0000313" key="1">
    <source>
        <dbReference type="EMBL" id="GAA0479725.1"/>
    </source>
</evidence>
<reference evidence="1 2" key="1">
    <citation type="journal article" date="2019" name="Int. J. Syst. Evol. Microbiol.">
        <title>The Global Catalogue of Microorganisms (GCM) 10K type strain sequencing project: providing services to taxonomists for standard genome sequencing and annotation.</title>
        <authorList>
            <consortium name="The Broad Institute Genomics Platform"/>
            <consortium name="The Broad Institute Genome Sequencing Center for Infectious Disease"/>
            <person name="Wu L."/>
            <person name="Ma J."/>
        </authorList>
    </citation>
    <scope>NUCLEOTIDE SEQUENCE [LARGE SCALE GENOMIC DNA]</scope>
    <source>
        <strain evidence="1 2">JCM 12389</strain>
    </source>
</reference>
<comment type="caution">
    <text evidence="1">The sequence shown here is derived from an EMBL/GenBank/DDBJ whole genome shotgun (WGS) entry which is preliminary data.</text>
</comment>